<accession>A0A653ACR9</accession>
<dbReference type="InterPro" id="IPR009793">
    <property type="entry name" value="DUF1361"/>
</dbReference>
<feature type="transmembrane region" description="Helical" evidence="1">
    <location>
        <begin position="142"/>
        <end position="161"/>
    </location>
</feature>
<proteinExistence type="predicted"/>
<feature type="transmembrane region" description="Helical" evidence="1">
    <location>
        <begin position="196"/>
        <end position="214"/>
    </location>
</feature>
<feature type="transmembrane region" description="Helical" evidence="1">
    <location>
        <begin position="71"/>
        <end position="91"/>
    </location>
</feature>
<dbReference type="AlphaFoldDB" id="A0A653ACR9"/>
<dbReference type="EMBL" id="UPXZ01000025">
    <property type="protein sequence ID" value="VBB45850.1"/>
    <property type="molecule type" value="Genomic_DNA"/>
</dbReference>
<reference evidence="2" key="1">
    <citation type="submission" date="2018-07" db="EMBL/GenBank/DDBJ databases">
        <authorList>
            <consortium name="Genoscope - CEA"/>
            <person name="William W."/>
        </authorList>
    </citation>
    <scope>NUCLEOTIDE SEQUENCE</scope>
    <source>
        <strain evidence="2">IK1</strain>
    </source>
</reference>
<evidence type="ECO:0000313" key="2">
    <source>
        <dbReference type="EMBL" id="VBB45850.1"/>
    </source>
</evidence>
<feature type="transmembrane region" description="Helical" evidence="1">
    <location>
        <begin position="16"/>
        <end position="34"/>
    </location>
</feature>
<keyword evidence="1" id="KW-0812">Transmembrane</keyword>
<gene>
    <name evidence="2" type="ORF">TRIP_D310245</name>
</gene>
<keyword evidence="1" id="KW-0472">Membrane</keyword>
<protein>
    <recommendedName>
        <fullName evidence="3">DUF1361 domain-containing protein</fullName>
    </recommendedName>
</protein>
<keyword evidence="1" id="KW-1133">Transmembrane helix</keyword>
<feature type="transmembrane region" description="Helical" evidence="1">
    <location>
        <begin position="103"/>
        <end position="130"/>
    </location>
</feature>
<evidence type="ECO:0000256" key="1">
    <source>
        <dbReference type="SAM" id="Phobius"/>
    </source>
</evidence>
<organism evidence="2">
    <name type="scientific">uncultured Paludibacter sp</name>
    <dbReference type="NCBI Taxonomy" id="497635"/>
    <lineage>
        <taxon>Bacteria</taxon>
        <taxon>Pseudomonadati</taxon>
        <taxon>Bacteroidota</taxon>
        <taxon>Bacteroidia</taxon>
        <taxon>Bacteroidales</taxon>
        <taxon>Paludibacteraceae</taxon>
        <taxon>Paludibacter</taxon>
        <taxon>environmental samples</taxon>
    </lineage>
</organism>
<dbReference type="Pfam" id="PF07099">
    <property type="entry name" value="DUF1361"/>
    <property type="match status" value="1"/>
</dbReference>
<feature type="transmembrane region" description="Helical" evidence="1">
    <location>
        <begin position="40"/>
        <end position="64"/>
    </location>
</feature>
<sequence>MFKALKQHNRLNESTFLILLSLFCFFSSIFRFIYSDSKLFLFLNWNLFLAFLPWFLTSIAIIYPNLQKKRFFVAVLLLVWLLFFPNAPYILTDLFHLRLYTSVPIWFDLILILSFAWGGLLFGFLSLWDIENILSKFINKKWIIASVSVFLLFLGSFGIYIGRYLRWNSWDIITEPFKLIYDIGDRIVNPFSHPRTWGMTIFMGIFLNILYWSFKMIKSRE</sequence>
<name>A0A653ACR9_9BACT</name>
<evidence type="ECO:0008006" key="3">
    <source>
        <dbReference type="Google" id="ProtNLM"/>
    </source>
</evidence>